<dbReference type="RefSeq" id="WP_129096199.1">
    <property type="nucleotide sequence ID" value="NZ_CBCSAE010000006.1"/>
</dbReference>
<accession>A0AAE7B4E9</accession>
<keyword evidence="2" id="KW-1185">Reference proteome</keyword>
<dbReference type="Proteomes" id="UP000502065">
    <property type="component" value="Chromosome"/>
</dbReference>
<protein>
    <submittedName>
        <fullName evidence="1">Uncharacterized protein</fullName>
    </submittedName>
</protein>
<dbReference type="EMBL" id="CP030944">
    <property type="protein sequence ID" value="QKE27074.1"/>
    <property type="molecule type" value="Genomic_DNA"/>
</dbReference>
<dbReference type="Gene3D" id="3.40.50.2000">
    <property type="entry name" value="Glycogen Phosphorylase B"/>
    <property type="match status" value="1"/>
</dbReference>
<sequence length="700" mass="82877">MKIILFFSSEKDPQFKNNFSLSEDFKLKIFSIKDVEITSLFKLFMDEKKTSDYIYFASDDINYLTIIFRLYNQIFENFIFVPNEINLSVNHEFDIFIKTNINDTEKITKPIYYFDKKPTTTINIDFKQIKNLNEINKNEKNIEKIQKIFHFENKFLITEFINFNYKIIKLDDSSYDKNITLNSVFSNLDNHLFKHAKYILESIDNPNNNLTSSLSKIKNILNRLNELEQKKFIIHFKFLINNITNDTIKNYLNSFLVNLNFFSSDMFNSLIDDITNDQSLASNTKYFLFWQYLRLDFIKPLENKINQEYLWDLYKNIYNNYKNLFSNFKFICKEERNENLIFLFTGQFLGELHAPTKLLLERAYHLKKDFNKEILIINTSELLTKKAEIPFYENTFANKIDSYSNINQISYRDIEIPFYQSNIDMPDENEILNILSIVQEYKPYFILNIGSGNLTADLCSNLVTTVSFPTTSNLAISESQIHIHRSELTKKDFDLLKKINIDPTSIIISHPRGEIISKVSYTRKDFDLPEDKFILGVVGNRLTQEITEEFISMLNETLEYNTYVVFIGTFDNYEKYCKEFPKLRKNSTLLEYQEHLYDVMKLFDLFVNPGRVGGGSGLYFLMHSKPIITLNYGDIHNGSKGLFSVNNYKEMKERITKNVLDEIYYLNQCELAKKIFKDLLDINEEVDKFLNNIKINPYFK</sequence>
<proteinExistence type="predicted"/>
<evidence type="ECO:0000313" key="1">
    <source>
        <dbReference type="EMBL" id="QKE27074.1"/>
    </source>
</evidence>
<organism evidence="1 2">
    <name type="scientific">Arcobacter aquimarinus</name>
    <dbReference type="NCBI Taxonomy" id="1315211"/>
    <lineage>
        <taxon>Bacteria</taxon>
        <taxon>Pseudomonadati</taxon>
        <taxon>Campylobacterota</taxon>
        <taxon>Epsilonproteobacteria</taxon>
        <taxon>Campylobacterales</taxon>
        <taxon>Arcobacteraceae</taxon>
        <taxon>Arcobacter</taxon>
    </lineage>
</organism>
<reference evidence="1 2" key="1">
    <citation type="submission" date="2018-07" db="EMBL/GenBank/DDBJ databases">
        <title>Identification of phenol metabolism pathways in Arcobacter.</title>
        <authorList>
            <person name="Miller W.G."/>
            <person name="Yee E."/>
            <person name="Bono J.L."/>
        </authorList>
    </citation>
    <scope>NUCLEOTIDE SEQUENCE [LARGE SCALE GENOMIC DNA]</scope>
    <source>
        <strain evidence="1 2">W63</strain>
    </source>
</reference>
<gene>
    <name evidence="1" type="ORF">AAQM_2377</name>
</gene>
<dbReference type="KEGG" id="aaqi:AAQM_2377"/>
<dbReference type="SUPFAM" id="SSF53756">
    <property type="entry name" value="UDP-Glycosyltransferase/glycogen phosphorylase"/>
    <property type="match status" value="1"/>
</dbReference>
<dbReference type="AlphaFoldDB" id="A0AAE7B4E9"/>
<evidence type="ECO:0000313" key="2">
    <source>
        <dbReference type="Proteomes" id="UP000502065"/>
    </source>
</evidence>
<name>A0AAE7B4E9_9BACT</name>